<comment type="subcellular location">
    <subcellularLocation>
        <location evidence="1">Secreted</location>
    </subcellularLocation>
</comment>
<keyword evidence="5" id="KW-0378">Hydrolase</keyword>
<evidence type="ECO:0000256" key="7">
    <source>
        <dbReference type="ARBA" id="ARBA00023326"/>
    </source>
</evidence>
<evidence type="ECO:0000313" key="9">
    <source>
        <dbReference type="EMBL" id="GAA5137289.1"/>
    </source>
</evidence>
<dbReference type="Proteomes" id="UP001499852">
    <property type="component" value="Unassembled WGS sequence"/>
</dbReference>
<keyword evidence="3" id="KW-0858">Xylan degradation</keyword>
<dbReference type="EMBL" id="BAABIA010000003">
    <property type="protein sequence ID" value="GAA5137289.1"/>
    <property type="molecule type" value="Genomic_DNA"/>
</dbReference>
<gene>
    <name evidence="9" type="ORF">GCM10023213_13720</name>
</gene>
<dbReference type="InterPro" id="IPR029058">
    <property type="entry name" value="AB_hydrolase_fold"/>
</dbReference>
<evidence type="ECO:0000256" key="2">
    <source>
        <dbReference type="ARBA" id="ARBA00022525"/>
    </source>
</evidence>
<dbReference type="PANTHER" id="PTHR38050">
    <property type="match status" value="1"/>
</dbReference>
<dbReference type="PANTHER" id="PTHR38050:SF2">
    <property type="entry name" value="FERULOYL ESTERASE C-RELATED"/>
    <property type="match status" value="1"/>
</dbReference>
<reference evidence="10" key="1">
    <citation type="journal article" date="2019" name="Int. J. Syst. Evol. Microbiol.">
        <title>The Global Catalogue of Microorganisms (GCM) 10K type strain sequencing project: providing services to taxonomists for standard genome sequencing and annotation.</title>
        <authorList>
            <consortium name="The Broad Institute Genomics Platform"/>
            <consortium name="The Broad Institute Genome Sequencing Center for Infectious Disease"/>
            <person name="Wu L."/>
            <person name="Ma J."/>
        </authorList>
    </citation>
    <scope>NUCLEOTIDE SEQUENCE [LARGE SCALE GENOMIC DNA]</scope>
    <source>
        <strain evidence="10">JCM 18053</strain>
    </source>
</reference>
<dbReference type="SUPFAM" id="SSF53474">
    <property type="entry name" value="alpha/beta-Hydrolases"/>
    <property type="match status" value="1"/>
</dbReference>
<evidence type="ECO:0000256" key="4">
    <source>
        <dbReference type="ARBA" id="ARBA00022729"/>
    </source>
</evidence>
<evidence type="ECO:0000256" key="6">
    <source>
        <dbReference type="ARBA" id="ARBA00023277"/>
    </source>
</evidence>
<evidence type="ECO:0000256" key="5">
    <source>
        <dbReference type="ARBA" id="ARBA00022801"/>
    </source>
</evidence>
<keyword evidence="4" id="KW-0732">Signal</keyword>
<dbReference type="InterPro" id="IPR001375">
    <property type="entry name" value="Peptidase_S9_cat"/>
</dbReference>
<dbReference type="Gene3D" id="3.40.50.1820">
    <property type="entry name" value="alpha/beta hydrolase"/>
    <property type="match status" value="1"/>
</dbReference>
<sequence>MPDMNLLRFFFLLLIPVFSLRAEVPLKPKEWMVDGVKREALIYVPSEASAKPTPVVFAFHGHGGNMKNAARMFPIPELWPEALVVYMQGLNTPGRLTDPEGKKPGWQHGLGAEGDRDLKFFDAVLASLKADYQVDATRIYSTGHSNGGGFTYLLWAARGDVFAAMAPSAAASPGLMGKLKPKPLMHIAGENDPLVKYEWQQATIQAVIRLNQCGSGVAWDQDANCTFHPSKIGTPVVTAIHPGDHKFHKDAPALIVKFFKQHSRKVP</sequence>
<proteinExistence type="predicted"/>
<evidence type="ECO:0000259" key="8">
    <source>
        <dbReference type="Pfam" id="PF00326"/>
    </source>
</evidence>
<keyword evidence="7" id="KW-0624">Polysaccharide degradation</keyword>
<dbReference type="Pfam" id="PF00326">
    <property type="entry name" value="Peptidase_S9"/>
    <property type="match status" value="1"/>
</dbReference>
<comment type="caution">
    <text evidence="9">The sequence shown here is derived from an EMBL/GenBank/DDBJ whole genome shotgun (WGS) entry which is preliminary data.</text>
</comment>
<evidence type="ECO:0000256" key="3">
    <source>
        <dbReference type="ARBA" id="ARBA00022651"/>
    </source>
</evidence>
<dbReference type="InterPro" id="IPR043595">
    <property type="entry name" value="FaeB/C/D"/>
</dbReference>
<evidence type="ECO:0000256" key="1">
    <source>
        <dbReference type="ARBA" id="ARBA00004613"/>
    </source>
</evidence>
<protein>
    <recommendedName>
        <fullName evidence="8">Peptidase S9 prolyl oligopeptidase catalytic domain-containing protein</fullName>
    </recommendedName>
</protein>
<accession>A0ABP9NYR3</accession>
<keyword evidence="10" id="KW-1185">Reference proteome</keyword>
<evidence type="ECO:0000313" key="10">
    <source>
        <dbReference type="Proteomes" id="UP001499852"/>
    </source>
</evidence>
<keyword evidence="6" id="KW-0119">Carbohydrate metabolism</keyword>
<keyword evidence="2" id="KW-0964">Secreted</keyword>
<organism evidence="9 10">
    <name type="scientific">Prosthecobacter algae</name>
    <dbReference type="NCBI Taxonomy" id="1144682"/>
    <lineage>
        <taxon>Bacteria</taxon>
        <taxon>Pseudomonadati</taxon>
        <taxon>Verrucomicrobiota</taxon>
        <taxon>Verrucomicrobiia</taxon>
        <taxon>Verrucomicrobiales</taxon>
        <taxon>Verrucomicrobiaceae</taxon>
        <taxon>Prosthecobacter</taxon>
    </lineage>
</organism>
<feature type="domain" description="Peptidase S9 prolyl oligopeptidase catalytic" evidence="8">
    <location>
        <begin position="109"/>
        <end position="170"/>
    </location>
</feature>
<name>A0ABP9NYR3_9BACT</name>